<dbReference type="HOGENOM" id="CLU_1218067_0_0_11"/>
<organism evidence="1 2">
    <name type="scientific">Clavibacter sepedonicus</name>
    <name type="common">Clavibacter michiganensis subsp. sepedonicus</name>
    <dbReference type="NCBI Taxonomy" id="31964"/>
    <lineage>
        <taxon>Bacteria</taxon>
        <taxon>Bacillati</taxon>
        <taxon>Actinomycetota</taxon>
        <taxon>Actinomycetes</taxon>
        <taxon>Micrococcales</taxon>
        <taxon>Microbacteriaceae</taxon>
        <taxon>Clavibacter</taxon>
    </lineage>
</organism>
<sequence>MAQRRPVGAGACRCSVGAADVCERAGYVQAMTLHRTVASAFRATHQTLAFAEQGAAQFLKRGTEAEFGLHTAVTNGRAVTFVLQNLTSNDLLGSPFLTWYDREMTQMRADPIDRWFVELRNRIEKQGTMGARTGTFISNYSSSTVEPDRPIGATSRFLGDHMGRAGWKIALPDGSTTVVYTATPPYMRTVMTTLGAPDDFDVFKHLEPWLAKLRDLVERAEAEWGMK</sequence>
<reference evidence="1 2" key="1">
    <citation type="journal article" date="2008" name="J. Bacteriol.">
        <title>Genome of the actinomycete plant pathogen Clavibacter michiganensis subsp. sepedonicus suggests recent niche adaptation.</title>
        <authorList>
            <person name="Bentley S.D."/>
            <person name="Corton C."/>
            <person name="Brown S.E."/>
            <person name="Barron A."/>
            <person name="Clark L."/>
            <person name="Doggett J."/>
            <person name="Harris B."/>
            <person name="Ormond D."/>
            <person name="Quail M.A."/>
            <person name="May G."/>
            <person name="Francis D."/>
            <person name="Knudson D."/>
            <person name="Parkhill J."/>
            <person name="Ishimaru C.A."/>
        </authorList>
    </citation>
    <scope>NUCLEOTIDE SEQUENCE [LARGE SCALE GENOMIC DNA]</scope>
    <source>
        <strain evidence="2">ATCC 33113 / DSM 20744 / JCM 9667 / LMG 2889 / ICMP 2535 / C-1</strain>
    </source>
</reference>
<name>B0RAN6_CLASE</name>
<evidence type="ECO:0000313" key="2">
    <source>
        <dbReference type="Proteomes" id="UP000001318"/>
    </source>
</evidence>
<protein>
    <submittedName>
        <fullName evidence="1">Uncharacterized protein</fullName>
    </submittedName>
</protein>
<dbReference type="eggNOG" id="ENOG502ZYCS">
    <property type="taxonomic scope" value="Bacteria"/>
</dbReference>
<keyword evidence="2" id="KW-1185">Reference proteome</keyword>
<evidence type="ECO:0000313" key="1">
    <source>
        <dbReference type="EMBL" id="CAQ01574.1"/>
    </source>
</evidence>
<dbReference type="STRING" id="31964.CMS1463"/>
<dbReference type="KEGG" id="cms:CMS1463"/>
<dbReference type="Proteomes" id="UP000001318">
    <property type="component" value="Chromosome"/>
</dbReference>
<dbReference type="AlphaFoldDB" id="B0RAN6"/>
<gene>
    <name evidence="1" type="ordered locus">CMS1463</name>
</gene>
<dbReference type="EMBL" id="AM849034">
    <property type="protein sequence ID" value="CAQ01574.1"/>
    <property type="molecule type" value="Genomic_DNA"/>
</dbReference>
<accession>B0RAN6</accession>
<proteinExistence type="predicted"/>